<accession>A0A6J5LP44</accession>
<gene>
    <name evidence="1" type="ORF">UFOVP294_28</name>
    <name evidence="2" type="ORF">UFOVP566_57</name>
</gene>
<dbReference type="EMBL" id="LR796311">
    <property type="protein sequence ID" value="CAB4136195.1"/>
    <property type="molecule type" value="Genomic_DNA"/>
</dbReference>
<sequence length="58" mass="6714">MKNEETKPNNVDLRDYFAAAALQGILANPQFCDFEWLRNFAAGSAYNMADRMLKERKK</sequence>
<evidence type="ECO:0000313" key="2">
    <source>
        <dbReference type="EMBL" id="CAB4150613.1"/>
    </source>
</evidence>
<protein>
    <submittedName>
        <fullName evidence="1">Uncharacterized protein</fullName>
    </submittedName>
</protein>
<evidence type="ECO:0000313" key="1">
    <source>
        <dbReference type="EMBL" id="CAB4136195.1"/>
    </source>
</evidence>
<dbReference type="EMBL" id="LR796538">
    <property type="protein sequence ID" value="CAB4150613.1"/>
    <property type="molecule type" value="Genomic_DNA"/>
</dbReference>
<organism evidence="1">
    <name type="scientific">uncultured Caudovirales phage</name>
    <dbReference type="NCBI Taxonomy" id="2100421"/>
    <lineage>
        <taxon>Viruses</taxon>
        <taxon>Duplodnaviria</taxon>
        <taxon>Heunggongvirae</taxon>
        <taxon>Uroviricota</taxon>
        <taxon>Caudoviricetes</taxon>
        <taxon>Peduoviridae</taxon>
        <taxon>Maltschvirus</taxon>
        <taxon>Maltschvirus maltsch</taxon>
    </lineage>
</organism>
<name>A0A6J5LP44_9CAUD</name>
<proteinExistence type="predicted"/>
<reference evidence="1" key="1">
    <citation type="submission" date="2020-04" db="EMBL/GenBank/DDBJ databases">
        <authorList>
            <person name="Chiriac C."/>
            <person name="Salcher M."/>
            <person name="Ghai R."/>
            <person name="Kavagutti S V."/>
        </authorList>
    </citation>
    <scope>NUCLEOTIDE SEQUENCE</scope>
</reference>